<dbReference type="CDD" id="cd05797">
    <property type="entry name" value="Ribosomal_L10"/>
    <property type="match status" value="1"/>
</dbReference>
<dbReference type="FunFam" id="3.30.70.1730:FF:000012">
    <property type="entry name" value="Mitochondrial Ribosomal Protein, Large"/>
    <property type="match status" value="1"/>
</dbReference>
<comment type="caution">
    <text evidence="10">The sequence shown here is derived from an EMBL/GenBank/DDBJ whole genome shotgun (WGS) entry which is preliminary data.</text>
</comment>
<sequence>MSNLLQQGLPLTSARGPLLQFMRFRGKINIQRPKQPHYERARVVAVTQPKYPEAPKALTCFQPRAERMGVQVENPYNAIIAREVRNWLDHSKLVAIFHLNSITSDEIFRVRVQLHKQNMHLKAYGRKIIAQAVAGTQYEAILPLFHSNHCIVFSPDQQRVGALLRITRKVPQMVLLGGIVEQKLLSRNELVDFAQMPGLQAAQAQLVQTLNMAAGNVVQQLQAHQCNLIKVLDVHAKGDTTGKQEQEQATEEEKQT</sequence>
<dbReference type="InterPro" id="IPR047865">
    <property type="entry name" value="Ribosomal_uL10_bac_type"/>
</dbReference>
<organism evidence="10 11">
    <name type="scientific">Drosophila navojoa</name>
    <name type="common">Fruit fly</name>
    <dbReference type="NCBI Taxonomy" id="7232"/>
    <lineage>
        <taxon>Eukaryota</taxon>
        <taxon>Metazoa</taxon>
        <taxon>Ecdysozoa</taxon>
        <taxon>Arthropoda</taxon>
        <taxon>Hexapoda</taxon>
        <taxon>Insecta</taxon>
        <taxon>Pterygota</taxon>
        <taxon>Neoptera</taxon>
        <taxon>Endopterygota</taxon>
        <taxon>Diptera</taxon>
        <taxon>Brachycera</taxon>
        <taxon>Muscomorpha</taxon>
        <taxon>Ephydroidea</taxon>
        <taxon>Drosophilidae</taxon>
        <taxon>Drosophila</taxon>
    </lineage>
</organism>
<dbReference type="InterPro" id="IPR001790">
    <property type="entry name" value="Ribosomal_uL10"/>
</dbReference>
<dbReference type="OrthoDB" id="360689at2759"/>
<accession>A0A484B783</accession>
<evidence type="ECO:0000313" key="11">
    <source>
        <dbReference type="Proteomes" id="UP000295192"/>
    </source>
</evidence>
<keyword evidence="3" id="KW-0809">Transit peptide</keyword>
<dbReference type="Proteomes" id="UP000295192">
    <property type="component" value="Unassembled WGS sequence"/>
</dbReference>
<evidence type="ECO:0000256" key="5">
    <source>
        <dbReference type="ARBA" id="ARBA00023128"/>
    </source>
</evidence>
<dbReference type="InterPro" id="IPR043141">
    <property type="entry name" value="Ribosomal_uL10-like_sf"/>
</dbReference>
<gene>
    <name evidence="10" type="ORF">AWZ03_009087</name>
</gene>
<dbReference type="Pfam" id="PF00466">
    <property type="entry name" value="Ribosomal_L10"/>
    <property type="match status" value="1"/>
</dbReference>
<dbReference type="OMA" id="RENRMIA"/>
<dbReference type="KEGG" id="dnv:108649794"/>
<keyword evidence="11" id="KW-1185">Reference proteome</keyword>
<dbReference type="EMBL" id="LSRL02000103">
    <property type="protein sequence ID" value="TDG44509.1"/>
    <property type="molecule type" value="Genomic_DNA"/>
</dbReference>
<dbReference type="STRING" id="7232.A0A484B783"/>
<dbReference type="PANTHER" id="PTHR11560">
    <property type="entry name" value="39S RIBOSOMAL PROTEIN L10, MITOCHONDRIAL"/>
    <property type="match status" value="1"/>
</dbReference>
<evidence type="ECO:0000256" key="2">
    <source>
        <dbReference type="ARBA" id="ARBA00008889"/>
    </source>
</evidence>
<dbReference type="GO" id="GO:0005840">
    <property type="term" value="C:ribosome"/>
    <property type="evidence" value="ECO:0007669"/>
    <property type="project" value="UniProtKB-KW"/>
</dbReference>
<proteinExistence type="inferred from homology"/>
<keyword evidence="5" id="KW-0496">Mitochondrion</keyword>
<evidence type="ECO:0000256" key="8">
    <source>
        <dbReference type="ARBA" id="ARBA00035716"/>
    </source>
</evidence>
<keyword evidence="4" id="KW-0689">Ribosomal protein</keyword>
<evidence type="ECO:0000256" key="3">
    <source>
        <dbReference type="ARBA" id="ARBA00022946"/>
    </source>
</evidence>
<keyword evidence="6" id="KW-0687">Ribonucleoprotein</keyword>
<evidence type="ECO:0000256" key="4">
    <source>
        <dbReference type="ARBA" id="ARBA00022980"/>
    </source>
</evidence>
<comment type="subunit">
    <text evidence="9">Component of the mitochondrial ribosome large subunit (39S) which comprises a 16S rRNA and about 50 distinct proteins.</text>
</comment>
<name>A0A484B783_DRONA</name>
<evidence type="ECO:0000313" key="10">
    <source>
        <dbReference type="EMBL" id="TDG44509.1"/>
    </source>
</evidence>
<evidence type="ECO:0000256" key="7">
    <source>
        <dbReference type="ARBA" id="ARBA00035707"/>
    </source>
</evidence>
<dbReference type="AlphaFoldDB" id="A0A484B783"/>
<dbReference type="GO" id="GO:1990904">
    <property type="term" value="C:ribonucleoprotein complex"/>
    <property type="evidence" value="ECO:0007669"/>
    <property type="project" value="UniProtKB-KW"/>
</dbReference>
<dbReference type="SUPFAM" id="SSF160369">
    <property type="entry name" value="Ribosomal protein L10-like"/>
    <property type="match status" value="1"/>
</dbReference>
<dbReference type="GO" id="GO:0005739">
    <property type="term" value="C:mitochondrion"/>
    <property type="evidence" value="ECO:0007669"/>
    <property type="project" value="UniProtKB-SubCell"/>
</dbReference>
<evidence type="ECO:0000256" key="1">
    <source>
        <dbReference type="ARBA" id="ARBA00004173"/>
    </source>
</evidence>
<evidence type="ECO:0000256" key="9">
    <source>
        <dbReference type="ARBA" id="ARBA00038782"/>
    </source>
</evidence>
<protein>
    <recommendedName>
        <fullName evidence="7">Large ribosomal subunit protein uL10m</fullName>
    </recommendedName>
    <alternativeName>
        <fullName evidence="8">39S ribosomal protein L10, mitochondrial</fullName>
    </alternativeName>
</protein>
<comment type="subcellular location">
    <subcellularLocation>
        <location evidence="1">Mitochondrion</location>
    </subcellularLocation>
</comment>
<comment type="similarity">
    <text evidence="2">Belongs to the universal ribosomal protein uL10 family.</text>
</comment>
<dbReference type="Gene3D" id="3.30.70.1730">
    <property type="match status" value="1"/>
</dbReference>
<reference evidence="10 11" key="1">
    <citation type="journal article" date="2019" name="J. Hered.">
        <title>An Improved Genome Assembly for Drosophila navojoa, the Basal Species in the mojavensis Cluster.</title>
        <authorList>
            <person name="Vanderlinde T."/>
            <person name="Dupim E.G."/>
            <person name="Nazario-Yepiz N.O."/>
            <person name="Carvalho A.B."/>
        </authorList>
    </citation>
    <scope>NUCLEOTIDE SEQUENCE [LARGE SCALE GENOMIC DNA]</scope>
    <source>
        <strain evidence="10">Navoj_Jal97</strain>
        <tissue evidence="10">Whole organism</tissue>
    </source>
</reference>
<evidence type="ECO:0000256" key="6">
    <source>
        <dbReference type="ARBA" id="ARBA00023274"/>
    </source>
</evidence>